<accession>A0A9W7G0J2</accession>
<gene>
    <name evidence="3" type="ORF">TrRE_jg5900</name>
</gene>
<dbReference type="EMBL" id="BRXZ01007655">
    <property type="protein sequence ID" value="GMI30969.1"/>
    <property type="molecule type" value="Genomic_DNA"/>
</dbReference>
<feature type="chain" id="PRO_5040735360" description="Peptidase A1 domain-containing protein" evidence="2">
    <location>
        <begin position="20"/>
        <end position="444"/>
    </location>
</feature>
<organism evidence="3 4">
    <name type="scientific">Triparma retinervis</name>
    <dbReference type="NCBI Taxonomy" id="2557542"/>
    <lineage>
        <taxon>Eukaryota</taxon>
        <taxon>Sar</taxon>
        <taxon>Stramenopiles</taxon>
        <taxon>Ochrophyta</taxon>
        <taxon>Bolidophyceae</taxon>
        <taxon>Parmales</taxon>
        <taxon>Triparmaceae</taxon>
        <taxon>Triparma</taxon>
    </lineage>
</organism>
<dbReference type="OrthoDB" id="192268at2759"/>
<proteinExistence type="predicted"/>
<evidence type="ECO:0000256" key="2">
    <source>
        <dbReference type="SAM" id="SignalP"/>
    </source>
</evidence>
<feature type="transmembrane region" description="Helical" evidence="1">
    <location>
        <begin position="371"/>
        <end position="394"/>
    </location>
</feature>
<keyword evidence="2" id="KW-0732">Signal</keyword>
<keyword evidence="1" id="KW-0472">Membrane</keyword>
<keyword evidence="4" id="KW-1185">Reference proteome</keyword>
<comment type="caution">
    <text evidence="3">The sequence shown here is derived from an EMBL/GenBank/DDBJ whole genome shotgun (WGS) entry which is preliminary data.</text>
</comment>
<evidence type="ECO:0000256" key="1">
    <source>
        <dbReference type="SAM" id="Phobius"/>
    </source>
</evidence>
<protein>
    <recommendedName>
        <fullName evidence="5">Peptidase A1 domain-containing protein</fullName>
    </recommendedName>
</protein>
<keyword evidence="1" id="KW-1133">Transmembrane helix</keyword>
<evidence type="ECO:0008006" key="5">
    <source>
        <dbReference type="Google" id="ProtNLM"/>
    </source>
</evidence>
<dbReference type="Proteomes" id="UP001165082">
    <property type="component" value="Unassembled WGS sequence"/>
</dbReference>
<sequence length="444" mass="48452">MSLLLQITMLITCVDLALSLQKTVPGDYPELPQKNWTRWSPIMGTWTAAGNYKVGSYNVEVNAVAHMTCDSLGNYRRTGLCNGTCDAINDNEVCATSLFDPEWHGGGPTFEFECADIAKNTTKVEGGEAAMYMSFGASFISGSDSHIANTGGFVGPYSILLPDTDEIAEASEDENSVTYLRYVKSLSSDLLKQPLNYNITTDNGGFERMFGQVALNNTIDVQFEENTQDIYADYVGKDCSHGDVADLLILPLIEFRDNGYGQAPGVHFKYQLLVDIKLTQPSSARTLLKVLLDRLSSESDQPVSGPYCANGDTYGYMFDLTFDSENNDKRATFVSGCLEGHDCVPTHLTGCQNCGNPEVYEEPVTTINLEIALYLAIAVAVLLLILSIMSCYICRIKRIMNKERTEMTGLRSVVAGGDGPLLVDHRSTTGELEGGSGAYEKLSS</sequence>
<name>A0A9W7G0J2_9STRA</name>
<reference evidence="3" key="1">
    <citation type="submission" date="2022-07" db="EMBL/GenBank/DDBJ databases">
        <title>Genome analysis of Parmales, a sister group of diatoms, reveals the evolutionary specialization of diatoms from phago-mixotrophs to photoautotrophs.</title>
        <authorList>
            <person name="Ban H."/>
            <person name="Sato S."/>
            <person name="Yoshikawa S."/>
            <person name="Kazumasa Y."/>
            <person name="Nakamura Y."/>
            <person name="Ichinomiya M."/>
            <person name="Saitoh K."/>
            <person name="Sato N."/>
            <person name="Blanc-Mathieu R."/>
            <person name="Endo H."/>
            <person name="Kuwata A."/>
            <person name="Ogata H."/>
        </authorList>
    </citation>
    <scope>NUCLEOTIDE SEQUENCE</scope>
</reference>
<keyword evidence="1" id="KW-0812">Transmembrane</keyword>
<evidence type="ECO:0000313" key="4">
    <source>
        <dbReference type="Proteomes" id="UP001165082"/>
    </source>
</evidence>
<feature type="signal peptide" evidence="2">
    <location>
        <begin position="1"/>
        <end position="19"/>
    </location>
</feature>
<evidence type="ECO:0000313" key="3">
    <source>
        <dbReference type="EMBL" id="GMI30969.1"/>
    </source>
</evidence>
<dbReference type="AlphaFoldDB" id="A0A9W7G0J2"/>